<dbReference type="AlphaFoldDB" id="A0A9Q4CUE0"/>
<gene>
    <name evidence="2" type="ORF">N0392_19005</name>
</gene>
<dbReference type="RefSeq" id="WP_267785895.1">
    <property type="nucleotide sequence ID" value="NZ_JAPNMI010000014.1"/>
</dbReference>
<dbReference type="InterPro" id="IPR035959">
    <property type="entry name" value="RutC-like_sf"/>
</dbReference>
<dbReference type="PANTHER" id="PTHR43760:SF1">
    <property type="entry name" value="ENDORIBONUCLEASE L-PSP_CHORISMATE MUTASE-LIKE DOMAIN-CONTAINING PROTEIN"/>
    <property type="match status" value="1"/>
</dbReference>
<sequence length="160" mass="17269">MTDVYARLNALNIELPPVVVPDAKFQPYVIFDNTITLSGHLSKTGEQLNTGKFGADLTIEQGEKIARQLAVNLLGTLQGAVGDLNKIKKIINLNCMINGTQDFTDPHVVANACSQVFHDVFGEKGYHSRNALTVAQLPFGACMEISLIAGIESQNRTGAI</sequence>
<evidence type="ECO:0000313" key="2">
    <source>
        <dbReference type="EMBL" id="MCY0791761.1"/>
    </source>
</evidence>
<dbReference type="Proteomes" id="UP001076655">
    <property type="component" value="Unassembled WGS sequence"/>
</dbReference>
<evidence type="ECO:0000313" key="3">
    <source>
        <dbReference type="Proteomes" id="UP001076655"/>
    </source>
</evidence>
<proteinExistence type="predicted"/>
<dbReference type="PANTHER" id="PTHR43760">
    <property type="entry name" value="ENDORIBONUCLEASE-RELATED"/>
    <property type="match status" value="1"/>
</dbReference>
<accession>A0A9Q4CUE0</accession>
<reference evidence="2" key="1">
    <citation type="submission" date="2022-08" db="EMBL/GenBank/DDBJ databases">
        <authorList>
            <person name="Dale J.L."/>
        </authorList>
    </citation>
    <scope>NUCLEOTIDE SEQUENCE</scope>
    <source>
        <strain evidence="2">2022EL-00758</strain>
    </source>
</reference>
<dbReference type="Gene3D" id="3.30.1330.40">
    <property type="entry name" value="RutC-like"/>
    <property type="match status" value="1"/>
</dbReference>
<dbReference type="Pfam" id="PF14588">
    <property type="entry name" value="YjgF_endoribonc"/>
    <property type="match status" value="1"/>
</dbReference>
<name>A0A9Q4CUE0_MORMO</name>
<evidence type="ECO:0000259" key="1">
    <source>
        <dbReference type="Pfam" id="PF14588"/>
    </source>
</evidence>
<dbReference type="SUPFAM" id="SSF55298">
    <property type="entry name" value="YjgF-like"/>
    <property type="match status" value="1"/>
</dbReference>
<dbReference type="InterPro" id="IPR013813">
    <property type="entry name" value="Endoribo_LPSP/chorism_mut-like"/>
</dbReference>
<dbReference type="CDD" id="cd02199">
    <property type="entry name" value="YjgF_YER057c_UK114_like_1"/>
    <property type="match status" value="1"/>
</dbReference>
<protein>
    <submittedName>
        <fullName evidence="2">RidA family protein</fullName>
    </submittedName>
</protein>
<comment type="caution">
    <text evidence="2">The sequence shown here is derived from an EMBL/GenBank/DDBJ whole genome shotgun (WGS) entry which is preliminary data.</text>
</comment>
<organism evidence="2 3">
    <name type="scientific">Morganella morganii</name>
    <name type="common">Proteus morganii</name>
    <dbReference type="NCBI Taxonomy" id="582"/>
    <lineage>
        <taxon>Bacteria</taxon>
        <taxon>Pseudomonadati</taxon>
        <taxon>Pseudomonadota</taxon>
        <taxon>Gammaproteobacteria</taxon>
        <taxon>Enterobacterales</taxon>
        <taxon>Morganellaceae</taxon>
        <taxon>Morganella</taxon>
    </lineage>
</organism>
<dbReference type="EMBL" id="JAPNMI010000014">
    <property type="protein sequence ID" value="MCY0791761.1"/>
    <property type="molecule type" value="Genomic_DNA"/>
</dbReference>
<feature type="domain" description="Endoribonuclease L-PSP/chorismate mutase-like" evidence="1">
    <location>
        <begin position="6"/>
        <end position="148"/>
    </location>
</feature>